<protein>
    <submittedName>
        <fullName evidence="1">Uncharacterized protein</fullName>
    </submittedName>
</protein>
<comment type="caution">
    <text evidence="1">The sequence shown here is derived from an EMBL/GenBank/DDBJ whole genome shotgun (WGS) entry which is preliminary data.</text>
</comment>
<sequence length="267" mass="30610">MMDSDSEDGFIPVILSKQGGCTVRVVGPGTIYKSGQRVRPAEATALRLIKRYTDVPVPAIGIANFTTRDGKEYGSILMDEVEDSCTLNTVWNTYDSTTKERVCHEIWDIIKKIQEIPKPQELRHLYQCSADGSPSRDVLLQGLEGPARPLIDDVSLRDRINERYLYFNGGSYREHLPDFLPHSSEAVFAHGDIAPRNIMVNESASITGVIDWENFGWYPDYWEFANIQKPSADWDWMEWMDRTKPKAWDITGIKKARRVLFQEFRIC</sequence>
<organism evidence="1 2">
    <name type="scientific">Lasiodiplodia mahajangana</name>
    <dbReference type="NCBI Taxonomy" id="1108764"/>
    <lineage>
        <taxon>Eukaryota</taxon>
        <taxon>Fungi</taxon>
        <taxon>Dikarya</taxon>
        <taxon>Ascomycota</taxon>
        <taxon>Pezizomycotina</taxon>
        <taxon>Dothideomycetes</taxon>
        <taxon>Dothideomycetes incertae sedis</taxon>
        <taxon>Botryosphaeriales</taxon>
        <taxon>Botryosphaeriaceae</taxon>
        <taxon>Lasiodiplodia</taxon>
    </lineage>
</organism>
<evidence type="ECO:0000313" key="2">
    <source>
        <dbReference type="Proteomes" id="UP001153332"/>
    </source>
</evidence>
<dbReference type="Proteomes" id="UP001153332">
    <property type="component" value="Unassembled WGS sequence"/>
</dbReference>
<gene>
    <name evidence="1" type="ORF">O1611_g3974</name>
</gene>
<evidence type="ECO:0000313" key="1">
    <source>
        <dbReference type="EMBL" id="KAJ8129657.1"/>
    </source>
</evidence>
<reference evidence="1" key="1">
    <citation type="submission" date="2022-12" db="EMBL/GenBank/DDBJ databases">
        <title>Genome Sequence of Lasiodiplodia mahajangana.</title>
        <authorList>
            <person name="Buettner E."/>
        </authorList>
    </citation>
    <scope>NUCLEOTIDE SEQUENCE</scope>
    <source>
        <strain evidence="1">VT137</strain>
    </source>
</reference>
<keyword evidence="2" id="KW-1185">Reference proteome</keyword>
<name>A0ACC2JQW6_9PEZI</name>
<proteinExistence type="predicted"/>
<dbReference type="EMBL" id="JAPUUL010000698">
    <property type="protein sequence ID" value="KAJ8129657.1"/>
    <property type="molecule type" value="Genomic_DNA"/>
</dbReference>
<accession>A0ACC2JQW6</accession>